<proteinExistence type="predicted"/>
<gene>
    <name evidence="1" type="ORF">DPEC_G00277700</name>
</gene>
<sequence length="113" mass="12705">MQFPYVPLMYDAAFHIFMGSCVGDLQLHHCPVSRPDEGLWSRVADGTRFFGRVPTFVPHNSLTSLRSRFSTPLASARPQHRPPAGVKVCERTARRRDGNGWTPGGMQLPDEMH</sequence>
<keyword evidence="2" id="KW-1185">Reference proteome</keyword>
<name>A0ACC2FLU4_DALPE</name>
<organism evidence="1 2">
    <name type="scientific">Dallia pectoralis</name>
    <name type="common">Alaska blackfish</name>
    <dbReference type="NCBI Taxonomy" id="75939"/>
    <lineage>
        <taxon>Eukaryota</taxon>
        <taxon>Metazoa</taxon>
        <taxon>Chordata</taxon>
        <taxon>Craniata</taxon>
        <taxon>Vertebrata</taxon>
        <taxon>Euteleostomi</taxon>
        <taxon>Actinopterygii</taxon>
        <taxon>Neopterygii</taxon>
        <taxon>Teleostei</taxon>
        <taxon>Protacanthopterygii</taxon>
        <taxon>Esociformes</taxon>
        <taxon>Umbridae</taxon>
        <taxon>Dallia</taxon>
    </lineage>
</organism>
<protein>
    <submittedName>
        <fullName evidence="1">Uncharacterized protein</fullName>
    </submittedName>
</protein>
<accession>A0ACC2FLU4</accession>
<evidence type="ECO:0000313" key="1">
    <source>
        <dbReference type="EMBL" id="KAJ7992359.1"/>
    </source>
</evidence>
<reference evidence="1" key="1">
    <citation type="submission" date="2021-05" db="EMBL/GenBank/DDBJ databases">
        <authorList>
            <person name="Pan Q."/>
            <person name="Jouanno E."/>
            <person name="Zahm M."/>
            <person name="Klopp C."/>
            <person name="Cabau C."/>
            <person name="Louis A."/>
            <person name="Berthelot C."/>
            <person name="Parey E."/>
            <person name="Roest Crollius H."/>
            <person name="Montfort J."/>
            <person name="Robinson-Rechavi M."/>
            <person name="Bouchez O."/>
            <person name="Lampietro C."/>
            <person name="Lopez Roques C."/>
            <person name="Donnadieu C."/>
            <person name="Postlethwait J."/>
            <person name="Bobe J."/>
            <person name="Dillon D."/>
            <person name="Chandos A."/>
            <person name="von Hippel F."/>
            <person name="Guiguen Y."/>
        </authorList>
    </citation>
    <scope>NUCLEOTIDE SEQUENCE</scope>
    <source>
        <strain evidence="1">YG-Jan2019</strain>
    </source>
</reference>
<dbReference type="EMBL" id="CM055752">
    <property type="protein sequence ID" value="KAJ7992359.1"/>
    <property type="molecule type" value="Genomic_DNA"/>
</dbReference>
<comment type="caution">
    <text evidence="1">The sequence shown here is derived from an EMBL/GenBank/DDBJ whole genome shotgun (WGS) entry which is preliminary data.</text>
</comment>
<evidence type="ECO:0000313" key="2">
    <source>
        <dbReference type="Proteomes" id="UP001157502"/>
    </source>
</evidence>
<dbReference type="Proteomes" id="UP001157502">
    <property type="component" value="Chromosome 25"/>
</dbReference>